<gene>
    <name evidence="1" type="ORF">C7B64_20480</name>
</gene>
<evidence type="ECO:0008006" key="3">
    <source>
        <dbReference type="Google" id="ProtNLM"/>
    </source>
</evidence>
<dbReference type="OrthoDB" id="9802385at2"/>
<dbReference type="Proteomes" id="UP000238762">
    <property type="component" value="Unassembled WGS sequence"/>
</dbReference>
<dbReference type="GO" id="GO:0008893">
    <property type="term" value="F:guanosine-3',5'-bis(diphosphate) 3'-diphosphatase activity"/>
    <property type="evidence" value="ECO:0007669"/>
    <property type="project" value="TreeGrafter"/>
</dbReference>
<dbReference type="PANTHER" id="PTHR46246:SF1">
    <property type="entry name" value="GUANOSINE-3',5'-BIS(DIPHOSPHATE) 3'-PYROPHOSPHOHYDROLASE MESH1"/>
    <property type="match status" value="1"/>
</dbReference>
<dbReference type="PANTHER" id="PTHR46246">
    <property type="entry name" value="GUANOSINE-3',5'-BIS(DIPHOSPHATE) 3'-PYROPHOSPHOHYDROLASE MESH1"/>
    <property type="match status" value="1"/>
</dbReference>
<dbReference type="Pfam" id="PF13328">
    <property type="entry name" value="HD_4"/>
    <property type="match status" value="1"/>
</dbReference>
<comment type="caution">
    <text evidence="1">The sequence shown here is derived from an EMBL/GenBank/DDBJ whole genome shotgun (WGS) entry which is preliminary data.</text>
</comment>
<dbReference type="SUPFAM" id="SSF109604">
    <property type="entry name" value="HD-domain/PDEase-like"/>
    <property type="match status" value="1"/>
</dbReference>
<dbReference type="Gene3D" id="1.10.3210.10">
    <property type="entry name" value="Hypothetical protein af1432"/>
    <property type="match status" value="1"/>
</dbReference>
<evidence type="ECO:0000313" key="2">
    <source>
        <dbReference type="Proteomes" id="UP000238762"/>
    </source>
</evidence>
<dbReference type="EMBL" id="PVWJ01000137">
    <property type="protein sequence ID" value="PSB01027.1"/>
    <property type="molecule type" value="Genomic_DNA"/>
</dbReference>
<protein>
    <recommendedName>
        <fullName evidence="3">Phosphohydrolase</fullName>
    </recommendedName>
</protein>
<reference evidence="1 2" key="2">
    <citation type="submission" date="2018-03" db="EMBL/GenBank/DDBJ databases">
        <title>The ancient ancestry and fast evolution of plastids.</title>
        <authorList>
            <person name="Moore K.R."/>
            <person name="Magnabosco C."/>
            <person name="Momper L."/>
            <person name="Gold D.A."/>
            <person name="Bosak T."/>
            <person name="Fournier G.P."/>
        </authorList>
    </citation>
    <scope>NUCLEOTIDE SEQUENCE [LARGE SCALE GENOMIC DNA]</scope>
    <source>
        <strain evidence="1 2">CCAP 1448/3</strain>
    </source>
</reference>
<organism evidence="1 2">
    <name type="scientific">Merismopedia glauca CCAP 1448/3</name>
    <dbReference type="NCBI Taxonomy" id="1296344"/>
    <lineage>
        <taxon>Bacteria</taxon>
        <taxon>Bacillati</taxon>
        <taxon>Cyanobacteriota</taxon>
        <taxon>Cyanophyceae</taxon>
        <taxon>Synechococcales</taxon>
        <taxon>Merismopediaceae</taxon>
        <taxon>Merismopedia</taxon>
    </lineage>
</organism>
<proteinExistence type="predicted"/>
<evidence type="ECO:0000313" key="1">
    <source>
        <dbReference type="EMBL" id="PSB01027.1"/>
    </source>
</evidence>
<reference evidence="1 2" key="1">
    <citation type="submission" date="2018-02" db="EMBL/GenBank/DDBJ databases">
        <authorList>
            <person name="Cohen D.B."/>
            <person name="Kent A.D."/>
        </authorList>
    </citation>
    <scope>NUCLEOTIDE SEQUENCE [LARGE SCALE GENOMIC DNA]</scope>
    <source>
        <strain evidence="1 2">CCAP 1448/3</strain>
    </source>
</reference>
<accession>A0A2T1BYN7</accession>
<dbReference type="InterPro" id="IPR052194">
    <property type="entry name" value="MESH1"/>
</dbReference>
<dbReference type="AlphaFoldDB" id="A0A2T1BYN7"/>
<name>A0A2T1BYN7_9CYAN</name>
<dbReference type="RefSeq" id="WP_106290852.1">
    <property type="nucleotide sequence ID" value="NZ_CAWNTC010000171.1"/>
</dbReference>
<sequence length="234" mass="26547">MSVNLEPILSPSPNSFGMEETKIDPYAKLFIAMRYWLLGKGLYRALNALEYASKLHTGVRKDGVTREYSHQLSIGHYIRSISTSLTNPEECLATVFLHDVCEDCGIAVEEIEAQFGSTVSEAVWLLTKKYRAEKKPLDRYYGNISQNPIASIVKGADRIHNVQSMLGVFDLSKQQQYIQETQEYILPALKEARRKFPQQEPAYENIKHMLQSQIELLSAVHKALDSDRISLPPS</sequence>
<keyword evidence="2" id="KW-1185">Reference proteome</keyword>